<dbReference type="AlphaFoldDB" id="A0A7W6K8R5"/>
<protein>
    <recommendedName>
        <fullName evidence="4">Lipoprotein</fullName>
    </recommendedName>
</protein>
<gene>
    <name evidence="2" type="ORF">GGQ60_001243</name>
</gene>
<dbReference type="PROSITE" id="PS51257">
    <property type="entry name" value="PROKAR_LIPOPROTEIN"/>
    <property type="match status" value="1"/>
</dbReference>
<feature type="transmembrane region" description="Helical" evidence="1">
    <location>
        <begin position="75"/>
        <end position="95"/>
    </location>
</feature>
<feature type="transmembrane region" description="Helical" evidence="1">
    <location>
        <begin position="9"/>
        <end position="27"/>
    </location>
</feature>
<reference evidence="2 3" key="1">
    <citation type="submission" date="2020-08" db="EMBL/GenBank/DDBJ databases">
        <title>Genomic Encyclopedia of Type Strains, Phase IV (KMG-IV): sequencing the most valuable type-strain genomes for metagenomic binning, comparative biology and taxonomic classification.</title>
        <authorList>
            <person name="Goeker M."/>
        </authorList>
    </citation>
    <scope>NUCLEOTIDE SEQUENCE [LARGE SCALE GENOMIC DNA]</scope>
    <source>
        <strain evidence="2 3">DSM 100774</strain>
    </source>
</reference>
<dbReference type="Proteomes" id="UP000532273">
    <property type="component" value="Unassembled WGS sequence"/>
</dbReference>
<keyword evidence="1" id="KW-1133">Transmembrane helix</keyword>
<comment type="caution">
    <text evidence="2">The sequence shown here is derived from an EMBL/GenBank/DDBJ whole genome shotgun (WGS) entry which is preliminary data.</text>
</comment>
<proteinExistence type="predicted"/>
<accession>A0A7W6K8R5</accession>
<sequence>MIKSIYHKIQLLLVAIGISLGGCYYHYYKKNREIDAYKLQLFAKLKSHSITTEEYYRNWELQVVEWKKTFEKCELLELSTVAVFLLSGANLILYLRNKKRISI</sequence>
<keyword evidence="1" id="KW-0472">Membrane</keyword>
<keyword evidence="1" id="KW-0812">Transmembrane</keyword>
<evidence type="ECO:0000313" key="3">
    <source>
        <dbReference type="Proteomes" id="UP000532273"/>
    </source>
</evidence>
<evidence type="ECO:0000313" key="2">
    <source>
        <dbReference type="EMBL" id="MBB4107283.1"/>
    </source>
</evidence>
<organism evidence="2 3">
    <name type="scientific">Pedobacter zeae</name>
    <dbReference type="NCBI Taxonomy" id="1737356"/>
    <lineage>
        <taxon>Bacteria</taxon>
        <taxon>Pseudomonadati</taxon>
        <taxon>Bacteroidota</taxon>
        <taxon>Sphingobacteriia</taxon>
        <taxon>Sphingobacteriales</taxon>
        <taxon>Sphingobacteriaceae</taxon>
        <taxon>Pedobacter</taxon>
    </lineage>
</organism>
<evidence type="ECO:0008006" key="4">
    <source>
        <dbReference type="Google" id="ProtNLM"/>
    </source>
</evidence>
<evidence type="ECO:0000256" key="1">
    <source>
        <dbReference type="SAM" id="Phobius"/>
    </source>
</evidence>
<name>A0A7W6K8R5_9SPHI</name>
<dbReference type="EMBL" id="JACIEF010000001">
    <property type="protein sequence ID" value="MBB4107283.1"/>
    <property type="molecule type" value="Genomic_DNA"/>
</dbReference>